<proteinExistence type="predicted"/>
<dbReference type="EMBL" id="DF157410">
    <property type="protein sequence ID" value="GAB69600.1"/>
    <property type="molecule type" value="Genomic_DNA"/>
</dbReference>
<feature type="transmembrane region" description="Helical" evidence="1">
    <location>
        <begin position="107"/>
        <end position="126"/>
    </location>
</feature>
<evidence type="ECO:0000313" key="3">
    <source>
        <dbReference type="Proteomes" id="UP000006319"/>
    </source>
</evidence>
<keyword evidence="1" id="KW-0812">Transmembrane</keyword>
<feature type="transmembrane region" description="Helical" evidence="1">
    <location>
        <begin position="132"/>
        <end position="155"/>
    </location>
</feature>
<keyword evidence="1" id="KW-1133">Transmembrane helix</keyword>
<organism evidence="2 3">
    <name type="scientific">Plasmodium cynomolgi (strain B)</name>
    <dbReference type="NCBI Taxonomy" id="1120755"/>
    <lineage>
        <taxon>Eukaryota</taxon>
        <taxon>Sar</taxon>
        <taxon>Alveolata</taxon>
        <taxon>Apicomplexa</taxon>
        <taxon>Aconoidasida</taxon>
        <taxon>Haemosporida</taxon>
        <taxon>Plasmodiidae</taxon>
        <taxon>Plasmodium</taxon>
        <taxon>Plasmodium (Plasmodium)</taxon>
    </lineage>
</organism>
<dbReference type="AlphaFoldDB" id="K6V2T1"/>
<keyword evidence="1" id="KW-0472">Membrane</keyword>
<accession>K6V2T1</accession>
<sequence>NRRTKPVNRVKHNKSIIQDSIGKEEEYDIAIKIAHNPYRNKTRQSLIYDYKYKKDPELWLEKVINKLDSKFASEMTRFLRMSSRRTRNYKGKGLSGYFKSLFSKYRVFIPLATSIGLFILAIYIVSSISSGPFILILLTALLIKFTAGMSLYYILRTIHLKYYS</sequence>
<dbReference type="KEGG" id="pcy:PCYB_003490"/>
<dbReference type="VEuPathDB" id="PlasmoDB:PCYB_003490"/>
<feature type="non-terminal residue" evidence="2">
    <location>
        <position position="1"/>
    </location>
</feature>
<reference evidence="2 3" key="1">
    <citation type="journal article" date="2012" name="Nat. Genet.">
        <title>Plasmodium cynomolgi genome sequences provide insight into Plasmodium vivax and the monkey malaria clade.</title>
        <authorList>
            <person name="Tachibana S."/>
            <person name="Sullivan S.A."/>
            <person name="Kawai S."/>
            <person name="Nakamura S."/>
            <person name="Kim H.R."/>
            <person name="Goto N."/>
            <person name="Arisue N."/>
            <person name="Palacpac N.M.Q."/>
            <person name="Honma H."/>
            <person name="Yagi M."/>
            <person name="Tougan T."/>
            <person name="Katakai Y."/>
            <person name="Kaneko O."/>
            <person name="Mita T."/>
            <person name="Kita K."/>
            <person name="Yasutomi Y."/>
            <person name="Sutton P.L."/>
            <person name="Shakhbatyan R."/>
            <person name="Horii T."/>
            <person name="Yasunaga T."/>
            <person name="Barnwell J.W."/>
            <person name="Escalante A.A."/>
            <person name="Carlton J.M."/>
            <person name="Tanabe K."/>
        </authorList>
    </citation>
    <scope>NUCLEOTIDE SEQUENCE [LARGE SCALE GENOMIC DNA]</scope>
    <source>
        <strain evidence="2 3">B</strain>
    </source>
</reference>
<dbReference type="GeneID" id="14696142"/>
<evidence type="ECO:0000313" key="2">
    <source>
        <dbReference type="EMBL" id="GAB69600.1"/>
    </source>
</evidence>
<keyword evidence="3" id="KW-1185">Reference proteome</keyword>
<protein>
    <recommendedName>
        <fullName evidence="4">Pv-fam-d protein</fullName>
    </recommendedName>
</protein>
<evidence type="ECO:0000256" key="1">
    <source>
        <dbReference type="SAM" id="Phobius"/>
    </source>
</evidence>
<dbReference type="OrthoDB" id="381406at2759"/>
<name>K6V2T1_PLACD</name>
<dbReference type="RefSeq" id="XP_004227818.1">
    <property type="nucleotide sequence ID" value="XM_004227770.1"/>
</dbReference>
<gene>
    <name evidence="2" type="ORF">PCYB_003490</name>
</gene>
<dbReference type="Proteomes" id="UP000006319">
    <property type="component" value="Unassembled WGS sequence"/>
</dbReference>
<dbReference type="OMA" id="KFASEMT"/>
<evidence type="ECO:0008006" key="4">
    <source>
        <dbReference type="Google" id="ProtNLM"/>
    </source>
</evidence>